<sequence length="164" mass="19314">MRKFLKNFPILLFVFLFTSCGGNKRGIESIHINFIGTDDIYIKYPTCQYIIHFYDKKDDTIKFNISKKEFDTIQTFYTEYVKSYPTDTEIYLKDKSLVLTGGSIKKYNFSLNDKNNKIITLIDTGGDNVDKEFKNFMKFDVYIQKLLKLKKELKNKPESNMPGF</sequence>
<evidence type="ECO:0000313" key="1">
    <source>
        <dbReference type="EMBL" id="STD59059.1"/>
    </source>
</evidence>
<protein>
    <recommendedName>
        <fullName evidence="3">Lipoprotein</fullName>
    </recommendedName>
</protein>
<proteinExistence type="predicted"/>
<dbReference type="Proteomes" id="UP000254737">
    <property type="component" value="Unassembled WGS sequence"/>
</dbReference>
<name>A0A376GE27_9FLAO</name>
<dbReference type="PROSITE" id="PS51257">
    <property type="entry name" value="PROKAR_LIPOPROTEIN"/>
    <property type="match status" value="1"/>
</dbReference>
<gene>
    <name evidence="1" type="ORF">NCTC13456_02689</name>
</gene>
<dbReference type="AlphaFoldDB" id="A0A376GE27"/>
<evidence type="ECO:0000313" key="2">
    <source>
        <dbReference type="Proteomes" id="UP000254737"/>
    </source>
</evidence>
<organism evidence="1 2">
    <name type="scientific">Empedobacter falsenii</name>
    <dbReference type="NCBI Taxonomy" id="343874"/>
    <lineage>
        <taxon>Bacteria</taxon>
        <taxon>Pseudomonadati</taxon>
        <taxon>Bacteroidota</taxon>
        <taxon>Flavobacteriia</taxon>
        <taxon>Flavobacteriales</taxon>
        <taxon>Weeksellaceae</taxon>
        <taxon>Empedobacter</taxon>
    </lineage>
</organism>
<reference evidence="1 2" key="1">
    <citation type="submission" date="2018-06" db="EMBL/GenBank/DDBJ databases">
        <authorList>
            <consortium name="Pathogen Informatics"/>
            <person name="Doyle S."/>
        </authorList>
    </citation>
    <scope>NUCLEOTIDE SEQUENCE [LARGE SCALE GENOMIC DNA]</scope>
    <source>
        <strain evidence="1 2">NCTC13456</strain>
    </source>
</reference>
<accession>A0A376GE27</accession>
<dbReference type="RefSeq" id="WP_115001033.1">
    <property type="nucleotide sequence ID" value="NZ_UFXS01000001.1"/>
</dbReference>
<dbReference type="EMBL" id="UFXS01000001">
    <property type="protein sequence ID" value="STD59059.1"/>
    <property type="molecule type" value="Genomic_DNA"/>
</dbReference>
<evidence type="ECO:0008006" key="3">
    <source>
        <dbReference type="Google" id="ProtNLM"/>
    </source>
</evidence>